<dbReference type="Proteomes" id="UP001396898">
    <property type="component" value="Unassembled WGS sequence"/>
</dbReference>
<evidence type="ECO:0000313" key="2">
    <source>
        <dbReference type="EMBL" id="KAK8018869.1"/>
    </source>
</evidence>
<feature type="region of interest" description="Disordered" evidence="1">
    <location>
        <begin position="41"/>
        <end position="71"/>
    </location>
</feature>
<protein>
    <submittedName>
        <fullName evidence="2">Uncharacterized protein</fullName>
    </submittedName>
</protein>
<name>A0ABR1RV77_9PEZI</name>
<feature type="compositionally biased region" description="Low complexity" evidence="1">
    <location>
        <begin position="60"/>
        <end position="71"/>
    </location>
</feature>
<accession>A0ABR1RV77</accession>
<reference evidence="2 3" key="1">
    <citation type="submission" date="2023-01" db="EMBL/GenBank/DDBJ databases">
        <title>Analysis of 21 Apiospora genomes using comparative genomics revels a genus with tremendous synthesis potential of carbohydrate active enzymes and secondary metabolites.</title>
        <authorList>
            <person name="Sorensen T."/>
        </authorList>
    </citation>
    <scope>NUCLEOTIDE SEQUENCE [LARGE SCALE GENOMIC DNA]</scope>
    <source>
        <strain evidence="2 3">CBS 20057</strain>
    </source>
</reference>
<keyword evidence="3" id="KW-1185">Reference proteome</keyword>
<organism evidence="2 3">
    <name type="scientific">Apiospora marii</name>
    <dbReference type="NCBI Taxonomy" id="335849"/>
    <lineage>
        <taxon>Eukaryota</taxon>
        <taxon>Fungi</taxon>
        <taxon>Dikarya</taxon>
        <taxon>Ascomycota</taxon>
        <taxon>Pezizomycotina</taxon>
        <taxon>Sordariomycetes</taxon>
        <taxon>Xylariomycetidae</taxon>
        <taxon>Amphisphaeriales</taxon>
        <taxon>Apiosporaceae</taxon>
        <taxon>Apiospora</taxon>
    </lineage>
</organism>
<evidence type="ECO:0000313" key="3">
    <source>
        <dbReference type="Proteomes" id="UP001396898"/>
    </source>
</evidence>
<sequence length="114" mass="11913">MKIIAAFFSANPPLRCANMSSTTILDHQMCVTRYPGKAIGGSSAVGKGPPSQQTKPPHVRAQQRAAGAGSLASGLGAWPSVGALVPEICDPETQTPTLGRNTSFLYRPNTMGFI</sequence>
<evidence type="ECO:0000256" key="1">
    <source>
        <dbReference type="SAM" id="MobiDB-lite"/>
    </source>
</evidence>
<proteinExistence type="predicted"/>
<dbReference type="EMBL" id="JAQQWI010000010">
    <property type="protein sequence ID" value="KAK8018869.1"/>
    <property type="molecule type" value="Genomic_DNA"/>
</dbReference>
<gene>
    <name evidence="2" type="ORF">PG991_008059</name>
</gene>
<comment type="caution">
    <text evidence="2">The sequence shown here is derived from an EMBL/GenBank/DDBJ whole genome shotgun (WGS) entry which is preliminary data.</text>
</comment>